<dbReference type="AlphaFoldDB" id="A0A1G9Y2R3"/>
<organism evidence="1 2">
    <name type="scientific">Sediminibacillus halophilus</name>
    <dbReference type="NCBI Taxonomy" id="482461"/>
    <lineage>
        <taxon>Bacteria</taxon>
        <taxon>Bacillati</taxon>
        <taxon>Bacillota</taxon>
        <taxon>Bacilli</taxon>
        <taxon>Bacillales</taxon>
        <taxon>Bacillaceae</taxon>
        <taxon>Sediminibacillus</taxon>
    </lineage>
</organism>
<dbReference type="OrthoDB" id="2968867at2"/>
<proteinExistence type="predicted"/>
<dbReference type="EMBL" id="FNHF01000008">
    <property type="protein sequence ID" value="SDN03369.1"/>
    <property type="molecule type" value="Genomic_DNA"/>
</dbReference>
<dbReference type="InterPro" id="IPR025547">
    <property type="entry name" value="YtzH"/>
</dbReference>
<accession>A0A1G9Y2R3</accession>
<dbReference type="STRING" id="482461.SAMN05216244_4023"/>
<evidence type="ECO:0000313" key="1">
    <source>
        <dbReference type="EMBL" id="SDN03369.1"/>
    </source>
</evidence>
<keyword evidence="2" id="KW-1185">Reference proteome</keyword>
<evidence type="ECO:0000313" key="2">
    <source>
        <dbReference type="Proteomes" id="UP000182347"/>
    </source>
</evidence>
<gene>
    <name evidence="1" type="ORF">SAMN05216244_4023</name>
</gene>
<protein>
    <submittedName>
        <fullName evidence="1">YtzH-like protein</fullName>
    </submittedName>
</protein>
<dbReference type="Proteomes" id="UP000182347">
    <property type="component" value="Unassembled WGS sequence"/>
</dbReference>
<sequence>MTKNVQNQLDLLYDILSEHSEECCGSVAECQQIQRLVKSMIAEESVTDSVLQKHLPAIYDYSRQGELVQNLDDHIESNRENLQQWVNAINPPTIG</sequence>
<dbReference type="Pfam" id="PF14165">
    <property type="entry name" value="YtzH"/>
    <property type="match status" value="1"/>
</dbReference>
<dbReference type="RefSeq" id="WP_074600993.1">
    <property type="nucleotide sequence ID" value="NZ_FNHF01000008.1"/>
</dbReference>
<reference evidence="2" key="1">
    <citation type="submission" date="2016-10" db="EMBL/GenBank/DDBJ databases">
        <authorList>
            <person name="Varghese N."/>
            <person name="Submissions S."/>
        </authorList>
    </citation>
    <scope>NUCLEOTIDE SEQUENCE [LARGE SCALE GENOMIC DNA]</scope>
    <source>
        <strain evidence="2">CGMCC 1.6199</strain>
    </source>
</reference>
<name>A0A1G9Y2R3_9BACI</name>